<evidence type="ECO:0000313" key="7">
    <source>
        <dbReference type="Proteomes" id="UP001271769"/>
    </source>
</evidence>
<organism evidence="6 7">
    <name type="scientific">Dongia rigui</name>
    <dbReference type="NCBI Taxonomy" id="940149"/>
    <lineage>
        <taxon>Bacteria</taxon>
        <taxon>Pseudomonadati</taxon>
        <taxon>Pseudomonadota</taxon>
        <taxon>Alphaproteobacteria</taxon>
        <taxon>Rhodospirillales</taxon>
        <taxon>Dongiaceae</taxon>
        <taxon>Dongia</taxon>
    </lineage>
</organism>
<keyword evidence="3" id="KW-0804">Transcription</keyword>
<evidence type="ECO:0000256" key="2">
    <source>
        <dbReference type="ARBA" id="ARBA00023125"/>
    </source>
</evidence>
<dbReference type="InterPro" id="IPR014757">
    <property type="entry name" value="Tscrpt_reg_IclR_C"/>
</dbReference>
<dbReference type="RefSeq" id="WP_320500840.1">
    <property type="nucleotide sequence ID" value="NZ_JAXCLX010000001.1"/>
</dbReference>
<name>A0ABU5DYV3_9PROT</name>
<dbReference type="SUPFAM" id="SSF55781">
    <property type="entry name" value="GAF domain-like"/>
    <property type="match status" value="1"/>
</dbReference>
<dbReference type="InterPro" id="IPR029016">
    <property type="entry name" value="GAF-like_dom_sf"/>
</dbReference>
<feature type="domain" description="IclR-ED" evidence="5">
    <location>
        <begin position="68"/>
        <end position="255"/>
    </location>
</feature>
<dbReference type="EMBL" id="JAXCLX010000001">
    <property type="protein sequence ID" value="MDY0872413.1"/>
    <property type="molecule type" value="Genomic_DNA"/>
</dbReference>
<dbReference type="InterPro" id="IPR005471">
    <property type="entry name" value="Tscrpt_reg_IclR_N"/>
</dbReference>
<keyword evidence="2" id="KW-0238">DNA-binding</keyword>
<evidence type="ECO:0000259" key="5">
    <source>
        <dbReference type="PROSITE" id="PS51078"/>
    </source>
</evidence>
<dbReference type="SUPFAM" id="SSF46785">
    <property type="entry name" value="Winged helix' DNA-binding domain"/>
    <property type="match status" value="1"/>
</dbReference>
<dbReference type="InterPro" id="IPR050707">
    <property type="entry name" value="HTH_MetabolicPath_Reg"/>
</dbReference>
<dbReference type="Pfam" id="PF09339">
    <property type="entry name" value="HTH_IclR"/>
    <property type="match status" value="1"/>
</dbReference>
<dbReference type="PROSITE" id="PS51077">
    <property type="entry name" value="HTH_ICLR"/>
    <property type="match status" value="1"/>
</dbReference>
<comment type="caution">
    <text evidence="6">The sequence shown here is derived from an EMBL/GenBank/DDBJ whole genome shotgun (WGS) entry which is preliminary data.</text>
</comment>
<dbReference type="PROSITE" id="PS51078">
    <property type="entry name" value="ICLR_ED"/>
    <property type="match status" value="1"/>
</dbReference>
<reference evidence="6 7" key="1">
    <citation type="journal article" date="2013" name="Antonie Van Leeuwenhoek">
        <title>Dongia rigui sp. nov., isolated from freshwater of a large wetland in Korea.</title>
        <authorList>
            <person name="Baik K.S."/>
            <person name="Hwang Y.M."/>
            <person name="Choi J.S."/>
            <person name="Kwon J."/>
            <person name="Seong C.N."/>
        </authorList>
    </citation>
    <scope>NUCLEOTIDE SEQUENCE [LARGE SCALE GENOMIC DNA]</scope>
    <source>
        <strain evidence="6 7">04SU4-P</strain>
    </source>
</reference>
<dbReference type="InterPro" id="IPR036390">
    <property type="entry name" value="WH_DNA-bd_sf"/>
</dbReference>
<keyword evidence="1" id="KW-0805">Transcription regulation</keyword>
<protein>
    <submittedName>
        <fullName evidence="6">Helix-turn-helix domain-containing protein</fullName>
    </submittedName>
</protein>
<keyword evidence="7" id="KW-1185">Reference proteome</keyword>
<evidence type="ECO:0000256" key="1">
    <source>
        <dbReference type="ARBA" id="ARBA00023015"/>
    </source>
</evidence>
<proteinExistence type="predicted"/>
<dbReference type="PANTHER" id="PTHR30136">
    <property type="entry name" value="HELIX-TURN-HELIX TRANSCRIPTIONAL REGULATOR, ICLR FAMILY"/>
    <property type="match status" value="1"/>
</dbReference>
<dbReference type="InterPro" id="IPR036388">
    <property type="entry name" value="WH-like_DNA-bd_sf"/>
</dbReference>
<dbReference type="PANTHER" id="PTHR30136:SF23">
    <property type="entry name" value="DNA-BINDING TRANSCRIPTIONAL ACTIVATOR MHPR"/>
    <property type="match status" value="1"/>
</dbReference>
<accession>A0ABU5DYV3</accession>
<gene>
    <name evidence="6" type="ORF">SMD31_10785</name>
</gene>
<evidence type="ECO:0000259" key="4">
    <source>
        <dbReference type="PROSITE" id="PS51077"/>
    </source>
</evidence>
<dbReference type="Proteomes" id="UP001271769">
    <property type="component" value="Unassembled WGS sequence"/>
</dbReference>
<dbReference type="SMART" id="SM00346">
    <property type="entry name" value="HTH_ICLR"/>
    <property type="match status" value="1"/>
</dbReference>
<sequence length="255" mass="27305">MQKTNRSLERGLILLRQLELKGPATLSALARHGDLPKATASRLLLTLVEAGWVYRRRNDGLFVATLPQAAPLAEPDRGRIARAALPYLVDLSEVTGLAADLVWVMGVGVLEVVESTRTAQIGGVDPKVAGFRPSLVFSAPGRALLAACDPATRARHLAHVTRLDSPAERLAVTKGQLANELALTKKRGYGQRAAGYWPQSSDYGREPMDIAVPIGTQGCLSLVWPAEAHEADEVAAANLMQLRETARAIGRVVGP</sequence>
<evidence type="ECO:0000256" key="3">
    <source>
        <dbReference type="ARBA" id="ARBA00023163"/>
    </source>
</evidence>
<dbReference type="Gene3D" id="3.30.450.40">
    <property type="match status" value="1"/>
</dbReference>
<dbReference type="Gene3D" id="1.10.10.10">
    <property type="entry name" value="Winged helix-like DNA-binding domain superfamily/Winged helix DNA-binding domain"/>
    <property type="match status" value="1"/>
</dbReference>
<evidence type="ECO:0000313" key="6">
    <source>
        <dbReference type="EMBL" id="MDY0872413.1"/>
    </source>
</evidence>
<feature type="domain" description="HTH iclR-type" evidence="4">
    <location>
        <begin position="5"/>
        <end position="66"/>
    </location>
</feature>